<accession>A0A9D1UQD4</accession>
<dbReference type="Proteomes" id="UP000824189">
    <property type="component" value="Unassembled WGS sequence"/>
</dbReference>
<evidence type="ECO:0000313" key="1">
    <source>
        <dbReference type="EMBL" id="HIW96207.1"/>
    </source>
</evidence>
<reference evidence="1" key="2">
    <citation type="submission" date="2021-04" db="EMBL/GenBank/DDBJ databases">
        <authorList>
            <person name="Gilroy R."/>
        </authorList>
    </citation>
    <scope>NUCLEOTIDE SEQUENCE</scope>
    <source>
        <strain evidence="1">4376</strain>
    </source>
</reference>
<proteinExistence type="predicted"/>
<protein>
    <submittedName>
        <fullName evidence="1">Uncharacterized protein</fullName>
    </submittedName>
</protein>
<sequence length="424" mass="45013">MAELRCLPRPERRTRTDLTITAAITAATVALGGLVWLGSDARSSNVEATAPVHELNADASEEAVSAPGQLAETWSAPDEMEGLMMAEGGVATKEDPTTVVMRAAATGEEAWRYTAAHEICAAVPNWETITVIMRGPKGCGQAVSLDADTGEYRYTRDALGADTIHAFNSKDNIGLLSRERVELWRSDLVRTVEVGKQEAPAKPGLQEHLECSFTSALTHSHLLVTVQSCPDQDKKLVRLLKAVPEESNEPEALHEYTVPADSEVVAVSNGQAVIYAPGNGTPARDAQDNEGSRFQVLDEKGNFAQFPADVADLGAHSEDGLWLAQVADLPQHKTWFDGRRLVSFNTSTLAPEYAVEGALGTGDVMGSDLLVPVAEGVAVVDPATGGVLRVIPVDRGGYTGPVTLRVAGTTVVEQRGDEVVALAG</sequence>
<dbReference type="AlphaFoldDB" id="A0A9D1UQD4"/>
<evidence type="ECO:0000313" key="2">
    <source>
        <dbReference type="Proteomes" id="UP000824189"/>
    </source>
</evidence>
<organism evidence="1 2">
    <name type="scientific">Candidatus Corynebacterium gallistercoris</name>
    <dbReference type="NCBI Taxonomy" id="2838530"/>
    <lineage>
        <taxon>Bacteria</taxon>
        <taxon>Bacillati</taxon>
        <taxon>Actinomycetota</taxon>
        <taxon>Actinomycetes</taxon>
        <taxon>Mycobacteriales</taxon>
        <taxon>Corynebacteriaceae</taxon>
        <taxon>Corynebacterium</taxon>
    </lineage>
</organism>
<gene>
    <name evidence="1" type="ORF">H9867_06975</name>
</gene>
<name>A0A9D1UQD4_9CORY</name>
<reference evidence="1" key="1">
    <citation type="journal article" date="2021" name="PeerJ">
        <title>Extensive microbial diversity within the chicken gut microbiome revealed by metagenomics and culture.</title>
        <authorList>
            <person name="Gilroy R."/>
            <person name="Ravi A."/>
            <person name="Getino M."/>
            <person name="Pursley I."/>
            <person name="Horton D.L."/>
            <person name="Alikhan N.F."/>
            <person name="Baker D."/>
            <person name="Gharbi K."/>
            <person name="Hall N."/>
            <person name="Watson M."/>
            <person name="Adriaenssens E.M."/>
            <person name="Foster-Nyarko E."/>
            <person name="Jarju S."/>
            <person name="Secka A."/>
            <person name="Antonio M."/>
            <person name="Oren A."/>
            <person name="Chaudhuri R.R."/>
            <person name="La Ragione R."/>
            <person name="Hildebrand F."/>
            <person name="Pallen M.J."/>
        </authorList>
    </citation>
    <scope>NUCLEOTIDE SEQUENCE</scope>
    <source>
        <strain evidence="1">4376</strain>
    </source>
</reference>
<comment type="caution">
    <text evidence="1">The sequence shown here is derived from an EMBL/GenBank/DDBJ whole genome shotgun (WGS) entry which is preliminary data.</text>
</comment>
<dbReference type="EMBL" id="DXFZ01000087">
    <property type="protein sequence ID" value="HIW96207.1"/>
    <property type="molecule type" value="Genomic_DNA"/>
</dbReference>